<dbReference type="PRINTS" id="PR00035">
    <property type="entry name" value="HTHGNTR"/>
</dbReference>
<dbReference type="EMBL" id="JALNMJ010000002">
    <property type="protein sequence ID" value="MCK7611267.1"/>
    <property type="molecule type" value="Genomic_DNA"/>
</dbReference>
<keyword evidence="6" id="KW-1185">Reference proteome</keyword>
<feature type="domain" description="HTH gntR-type" evidence="4">
    <location>
        <begin position="21"/>
        <end position="89"/>
    </location>
</feature>
<dbReference type="SMART" id="SM00345">
    <property type="entry name" value="HTH_GNTR"/>
    <property type="match status" value="1"/>
</dbReference>
<sequence>MDTKQILTFDLPDKVLTSLPTGAVKDTVEQLGKSIVQGVYETDAVLPREEELVEKLNVSRTVVREAVKVLCGKGLVRTARRYGSRVCPFESWNLLDPDVIRWHDPNSPRTARIYAEATDMRIIFEPEAAALAAKNASREQRDLIVAAAKGIDPKHGDAAMIGADYTFHATILQASGNLMLSQLQNIVYAVILFSYSAGRFAAPEEKVVQRLHVGVAEAIDNGEADLARKRMHDMLKANQAMAREFAAIAK</sequence>
<evidence type="ECO:0000256" key="1">
    <source>
        <dbReference type="ARBA" id="ARBA00023015"/>
    </source>
</evidence>
<name>A0ABT0GPB4_9HYPH</name>
<comment type="caution">
    <text evidence="5">The sequence shown here is derived from an EMBL/GenBank/DDBJ whole genome shotgun (WGS) entry which is preliminary data.</text>
</comment>
<proteinExistence type="predicted"/>
<dbReference type="InterPro" id="IPR011711">
    <property type="entry name" value="GntR_C"/>
</dbReference>
<accession>A0ABT0GPB4</accession>
<dbReference type="Gene3D" id="1.10.10.10">
    <property type="entry name" value="Winged helix-like DNA-binding domain superfamily/Winged helix DNA-binding domain"/>
    <property type="match status" value="1"/>
</dbReference>
<reference evidence="5" key="1">
    <citation type="submission" date="2022-04" db="EMBL/GenBank/DDBJ databases">
        <title>Roseibium sp. CAU 1639 isolated from mud.</title>
        <authorList>
            <person name="Kim W."/>
        </authorList>
    </citation>
    <scope>NUCLEOTIDE SEQUENCE</scope>
    <source>
        <strain evidence="5">CAU 1639</strain>
    </source>
</reference>
<dbReference type="InterPro" id="IPR000524">
    <property type="entry name" value="Tscrpt_reg_HTH_GntR"/>
</dbReference>
<organism evidence="5 6">
    <name type="scientific">Roseibium sediminicola</name>
    <dbReference type="NCBI Taxonomy" id="2933272"/>
    <lineage>
        <taxon>Bacteria</taxon>
        <taxon>Pseudomonadati</taxon>
        <taxon>Pseudomonadota</taxon>
        <taxon>Alphaproteobacteria</taxon>
        <taxon>Hyphomicrobiales</taxon>
        <taxon>Stappiaceae</taxon>
        <taxon>Roseibium</taxon>
    </lineage>
</organism>
<dbReference type="Gene3D" id="1.20.120.530">
    <property type="entry name" value="GntR ligand-binding domain-like"/>
    <property type="match status" value="1"/>
</dbReference>
<evidence type="ECO:0000256" key="3">
    <source>
        <dbReference type="ARBA" id="ARBA00023163"/>
    </source>
</evidence>
<keyword evidence="1" id="KW-0805">Transcription regulation</keyword>
<keyword evidence="2" id="KW-0238">DNA-binding</keyword>
<dbReference type="InterPro" id="IPR036390">
    <property type="entry name" value="WH_DNA-bd_sf"/>
</dbReference>
<gene>
    <name evidence="5" type="ORF">M0H32_03765</name>
</gene>
<dbReference type="Pfam" id="PF00392">
    <property type="entry name" value="GntR"/>
    <property type="match status" value="1"/>
</dbReference>
<evidence type="ECO:0000313" key="5">
    <source>
        <dbReference type="EMBL" id="MCK7611267.1"/>
    </source>
</evidence>
<evidence type="ECO:0000256" key="2">
    <source>
        <dbReference type="ARBA" id="ARBA00023125"/>
    </source>
</evidence>
<dbReference type="Proteomes" id="UP001431221">
    <property type="component" value="Unassembled WGS sequence"/>
</dbReference>
<evidence type="ECO:0000259" key="4">
    <source>
        <dbReference type="PROSITE" id="PS50949"/>
    </source>
</evidence>
<dbReference type="SUPFAM" id="SSF46785">
    <property type="entry name" value="Winged helix' DNA-binding domain"/>
    <property type="match status" value="1"/>
</dbReference>
<dbReference type="InterPro" id="IPR036388">
    <property type="entry name" value="WH-like_DNA-bd_sf"/>
</dbReference>
<evidence type="ECO:0000313" key="6">
    <source>
        <dbReference type="Proteomes" id="UP001431221"/>
    </source>
</evidence>
<dbReference type="PANTHER" id="PTHR43537">
    <property type="entry name" value="TRANSCRIPTIONAL REGULATOR, GNTR FAMILY"/>
    <property type="match status" value="1"/>
</dbReference>
<keyword evidence="3" id="KW-0804">Transcription</keyword>
<dbReference type="RefSeq" id="WP_248150857.1">
    <property type="nucleotide sequence ID" value="NZ_JALNMJ010000002.1"/>
</dbReference>
<dbReference type="InterPro" id="IPR008920">
    <property type="entry name" value="TF_FadR/GntR_C"/>
</dbReference>
<dbReference type="PROSITE" id="PS50949">
    <property type="entry name" value="HTH_GNTR"/>
    <property type="match status" value="1"/>
</dbReference>
<dbReference type="CDD" id="cd07377">
    <property type="entry name" value="WHTH_GntR"/>
    <property type="match status" value="1"/>
</dbReference>
<protein>
    <submittedName>
        <fullName evidence="5">FCD domain-containing protein</fullName>
    </submittedName>
</protein>
<dbReference type="Pfam" id="PF07729">
    <property type="entry name" value="FCD"/>
    <property type="match status" value="1"/>
</dbReference>
<dbReference type="SUPFAM" id="SSF48008">
    <property type="entry name" value="GntR ligand-binding domain-like"/>
    <property type="match status" value="1"/>
</dbReference>
<dbReference type="PANTHER" id="PTHR43537:SF44">
    <property type="entry name" value="GNTR FAMILY REGULATORY PROTEIN"/>
    <property type="match status" value="1"/>
</dbReference>
<dbReference type="SMART" id="SM00895">
    <property type="entry name" value="FCD"/>
    <property type="match status" value="1"/>
</dbReference>